<protein>
    <submittedName>
        <fullName evidence="1">Uncharacterized protein</fullName>
    </submittedName>
</protein>
<dbReference type="EMBL" id="REGN01002570">
    <property type="protein sequence ID" value="RNA27267.1"/>
    <property type="molecule type" value="Genomic_DNA"/>
</dbReference>
<evidence type="ECO:0000313" key="1">
    <source>
        <dbReference type="EMBL" id="RNA27267.1"/>
    </source>
</evidence>
<comment type="caution">
    <text evidence="1">The sequence shown here is derived from an EMBL/GenBank/DDBJ whole genome shotgun (WGS) entry which is preliminary data.</text>
</comment>
<proteinExistence type="predicted"/>
<evidence type="ECO:0000313" key="2">
    <source>
        <dbReference type="Proteomes" id="UP000276133"/>
    </source>
</evidence>
<gene>
    <name evidence="1" type="ORF">BpHYR1_036910</name>
</gene>
<accession>A0A3M7RVD9</accession>
<dbReference type="AlphaFoldDB" id="A0A3M7RVD9"/>
<organism evidence="1 2">
    <name type="scientific">Brachionus plicatilis</name>
    <name type="common">Marine rotifer</name>
    <name type="synonym">Brachionus muelleri</name>
    <dbReference type="NCBI Taxonomy" id="10195"/>
    <lineage>
        <taxon>Eukaryota</taxon>
        <taxon>Metazoa</taxon>
        <taxon>Spiralia</taxon>
        <taxon>Gnathifera</taxon>
        <taxon>Rotifera</taxon>
        <taxon>Eurotatoria</taxon>
        <taxon>Monogononta</taxon>
        <taxon>Pseudotrocha</taxon>
        <taxon>Ploima</taxon>
        <taxon>Brachionidae</taxon>
        <taxon>Brachionus</taxon>
    </lineage>
</organism>
<sequence>MRVIVEKSKCFKTKLNLELLSKYLPKFDQLSDNFPLITAYIRIFQQSLNLMDLKQIERVHIKLALHLKKHFHFSKENSKFIVKLKINTFRIKMEKIIDLLDNMSIKSDTIPPNEIKADITQSQKNIHNCTI</sequence>
<name>A0A3M7RVD9_BRAPC</name>
<dbReference type="Proteomes" id="UP000276133">
    <property type="component" value="Unassembled WGS sequence"/>
</dbReference>
<keyword evidence="2" id="KW-1185">Reference proteome</keyword>
<reference evidence="1 2" key="1">
    <citation type="journal article" date="2018" name="Sci. Rep.">
        <title>Genomic signatures of local adaptation to the degree of environmental predictability in rotifers.</title>
        <authorList>
            <person name="Franch-Gras L."/>
            <person name="Hahn C."/>
            <person name="Garcia-Roger E.M."/>
            <person name="Carmona M.J."/>
            <person name="Serra M."/>
            <person name="Gomez A."/>
        </authorList>
    </citation>
    <scope>NUCLEOTIDE SEQUENCE [LARGE SCALE GENOMIC DNA]</scope>
    <source>
        <strain evidence="1">HYR1</strain>
    </source>
</reference>